<organism evidence="1">
    <name type="scientific">marine metagenome</name>
    <dbReference type="NCBI Taxonomy" id="408172"/>
    <lineage>
        <taxon>unclassified sequences</taxon>
        <taxon>metagenomes</taxon>
        <taxon>ecological metagenomes</taxon>
    </lineage>
</organism>
<feature type="non-terminal residue" evidence="1">
    <location>
        <position position="348"/>
    </location>
</feature>
<dbReference type="AlphaFoldDB" id="A0A382EU59"/>
<dbReference type="EMBL" id="UINC01046242">
    <property type="protein sequence ID" value="SVB54005.1"/>
    <property type="molecule type" value="Genomic_DNA"/>
</dbReference>
<protein>
    <submittedName>
        <fullName evidence="1">Uncharacterized protein</fullName>
    </submittedName>
</protein>
<reference evidence="1" key="1">
    <citation type="submission" date="2018-05" db="EMBL/GenBank/DDBJ databases">
        <authorList>
            <person name="Lanie J.A."/>
            <person name="Ng W.-L."/>
            <person name="Kazmierczak K.M."/>
            <person name="Andrzejewski T.M."/>
            <person name="Davidsen T.M."/>
            <person name="Wayne K.J."/>
            <person name="Tettelin H."/>
            <person name="Glass J.I."/>
            <person name="Rusch D."/>
            <person name="Podicherti R."/>
            <person name="Tsui H.-C.T."/>
            <person name="Winkler M.E."/>
        </authorList>
    </citation>
    <scope>NUCLEOTIDE SEQUENCE</scope>
</reference>
<proteinExistence type="predicted"/>
<accession>A0A382EU59</accession>
<name>A0A382EU59_9ZZZZ</name>
<gene>
    <name evidence="1" type="ORF">METZ01_LOCUS206859</name>
</gene>
<evidence type="ECO:0000313" key="1">
    <source>
        <dbReference type="EMBL" id="SVB54005.1"/>
    </source>
</evidence>
<sequence>MRLSNIYILIFVLIAIVLPVSCADIETETSGYATMRINLDDVSHRKAARSRFATATMTTSDAKTILAVLVPSIPCESRTATTGLEYSRSLVDITTQSAQFVVPLDTNIKLCLYFFRDEHKLNDFTGGAITPDGFGQSGIFTIDSETNSKTVSVEFWAISFSDVTFKISSSSSAGMVTGSSGSAKLNSAAGYIIETKDFTITEADNSSKSVEFTNVAYDTYSYNIDLQGFIPSNEAFNVNSPNELLDIKLEPNLVEIEWFSFDNLTISQVGSSPYAVAGGTVVLNVPNEHKDNITQVISIMQVNRVGGSTIVDVTPPIDIASWMKSEGPDNVTYTSLFSTATQIPLFHG</sequence>